<dbReference type="Pfam" id="PF13527">
    <property type="entry name" value="Acetyltransf_9"/>
    <property type="match status" value="1"/>
</dbReference>
<evidence type="ECO:0000259" key="1">
    <source>
        <dbReference type="PROSITE" id="PS51186"/>
    </source>
</evidence>
<gene>
    <name evidence="2" type="ORF">BCB44BAC_02012</name>
</gene>
<dbReference type="Gene3D" id="3.40.630.30">
    <property type="match status" value="1"/>
</dbReference>
<name>A0AAX2CH48_9BACI</name>
<protein>
    <submittedName>
        <fullName evidence="2">GCN5-related N-acetyltransferase</fullName>
    </submittedName>
</protein>
<dbReference type="EMBL" id="FMIK01000024">
    <property type="protein sequence ID" value="SCL92234.1"/>
    <property type="molecule type" value="Genomic_DNA"/>
</dbReference>
<dbReference type="InterPro" id="IPR016181">
    <property type="entry name" value="Acyl_CoA_acyltransferase"/>
</dbReference>
<evidence type="ECO:0000313" key="2">
    <source>
        <dbReference type="EMBL" id="SCL92234.1"/>
    </source>
</evidence>
<dbReference type="PROSITE" id="PS51186">
    <property type="entry name" value="GNAT"/>
    <property type="match status" value="1"/>
</dbReference>
<feature type="domain" description="N-acetyltransferase" evidence="1">
    <location>
        <begin position="5"/>
        <end position="149"/>
    </location>
</feature>
<organism evidence="2 3">
    <name type="scientific">Bacillus cytotoxicus</name>
    <dbReference type="NCBI Taxonomy" id="580165"/>
    <lineage>
        <taxon>Bacteria</taxon>
        <taxon>Bacillati</taxon>
        <taxon>Bacillota</taxon>
        <taxon>Bacilli</taxon>
        <taxon>Bacillales</taxon>
        <taxon>Bacillaceae</taxon>
        <taxon>Bacillus</taxon>
        <taxon>Bacillus cereus group</taxon>
    </lineage>
</organism>
<dbReference type="CDD" id="cd04301">
    <property type="entry name" value="NAT_SF"/>
    <property type="match status" value="1"/>
</dbReference>
<evidence type="ECO:0000313" key="3">
    <source>
        <dbReference type="Proteomes" id="UP000242164"/>
    </source>
</evidence>
<reference evidence="2 3" key="1">
    <citation type="submission" date="2016-08" db="EMBL/GenBank/DDBJ databases">
        <authorList>
            <person name="Loux V."/>
            <person name="Rue O."/>
        </authorList>
    </citation>
    <scope>NUCLEOTIDE SEQUENCE [LARGE SCALE GENOMIC DNA]</scope>
    <source>
        <strain evidence="2 3">AFSSA_08CEB44bac</strain>
    </source>
</reference>
<dbReference type="RefSeq" id="WP_012094267.1">
    <property type="nucleotide sequence ID" value="NZ_CP024096.1"/>
</dbReference>
<sequence>MGNSATFESFFVKEPRKEQLFSLFEEVFGVSEKMLQDFDARGFWDHTYKPVSFVHEEKVIANVSSFTLPLLVNGNVVNAVGIQSVMTHPEYRQRGLMKQLFSKVLEQIDRQYDCAILFTENPEFYEYFGFQVLKEYLMTLSYESGEKTDSSLRKLNFYHEEDIQFIKEKIEESQTLSNMFSTLNYKSSFYFNMYEDKWNDKLYYSEKLDAIIVYEVEKKTLKLFGVFAPVFPILDEICSEIPERFTEIEFYFHPDELGIEDVTYQEFHSGKYLMVRSNHNIQFNRCKFPILTEF</sequence>
<comment type="caution">
    <text evidence="2">The sequence shown here is derived from an EMBL/GenBank/DDBJ whole genome shotgun (WGS) entry which is preliminary data.</text>
</comment>
<proteinExistence type="predicted"/>
<dbReference type="Proteomes" id="UP000242164">
    <property type="component" value="Unassembled WGS sequence"/>
</dbReference>
<dbReference type="SUPFAM" id="SSF55729">
    <property type="entry name" value="Acyl-CoA N-acyltransferases (Nat)"/>
    <property type="match status" value="1"/>
</dbReference>
<dbReference type="AlphaFoldDB" id="A0AAX2CH48"/>
<accession>A0AAX2CH48</accession>
<dbReference type="InterPro" id="IPR000182">
    <property type="entry name" value="GNAT_dom"/>
</dbReference>
<dbReference type="GeneID" id="33897100"/>
<dbReference type="GO" id="GO:0016747">
    <property type="term" value="F:acyltransferase activity, transferring groups other than amino-acyl groups"/>
    <property type="evidence" value="ECO:0007669"/>
    <property type="project" value="InterPro"/>
</dbReference>